<dbReference type="AlphaFoldDB" id="A0A323VDQ9"/>
<organism evidence="4 5">
    <name type="scientific">Modestobacter versicolor</name>
    <dbReference type="NCBI Taxonomy" id="429133"/>
    <lineage>
        <taxon>Bacteria</taxon>
        <taxon>Bacillati</taxon>
        <taxon>Actinomycetota</taxon>
        <taxon>Actinomycetes</taxon>
        <taxon>Geodermatophilales</taxon>
        <taxon>Geodermatophilaceae</taxon>
        <taxon>Modestobacter</taxon>
    </lineage>
</organism>
<keyword evidence="2" id="KW-0812">Transmembrane</keyword>
<reference evidence="3 6" key="2">
    <citation type="submission" date="2020-08" db="EMBL/GenBank/DDBJ databases">
        <title>Sequencing the genomes of 1000 actinobacteria strains.</title>
        <authorList>
            <person name="Klenk H.-P."/>
        </authorList>
    </citation>
    <scope>NUCLEOTIDE SEQUENCE [LARGE SCALE GENOMIC DNA]</scope>
    <source>
        <strain evidence="3 6">DSM 16678</strain>
    </source>
</reference>
<dbReference type="OrthoDB" id="5192522at2"/>
<reference evidence="4 5" key="1">
    <citation type="submission" date="2018-06" db="EMBL/GenBank/DDBJ databases">
        <title>Draft genome sequence of Modestobacter versicolor CP153-2.</title>
        <authorList>
            <person name="Gundlapally S.R."/>
        </authorList>
    </citation>
    <scope>NUCLEOTIDE SEQUENCE [LARGE SCALE GENOMIC DNA]</scope>
    <source>
        <strain evidence="4 5">CP153-2</strain>
    </source>
</reference>
<evidence type="ECO:0000256" key="1">
    <source>
        <dbReference type="SAM" id="MobiDB-lite"/>
    </source>
</evidence>
<dbReference type="Proteomes" id="UP000247602">
    <property type="component" value="Unassembled WGS sequence"/>
</dbReference>
<dbReference type="RefSeq" id="WP_110550934.1">
    <property type="nucleotide sequence ID" value="NZ_JACIBU010000001.1"/>
</dbReference>
<name>A0A323VDQ9_9ACTN</name>
<sequence length="85" mass="8984">MSTPTHDTDRARTTAVVPAPRKAADPPVDDASHRSGNRQTSESEPLGMFGRHAWLIPALGVASTIAVFVSMILLTWIAGGGTPFD</sequence>
<gene>
    <name evidence="4" type="ORF">DMO24_03365</name>
    <name evidence="3" type="ORF">FHX36_002039</name>
</gene>
<keyword evidence="5" id="KW-1185">Reference proteome</keyword>
<evidence type="ECO:0000313" key="6">
    <source>
        <dbReference type="Proteomes" id="UP000580718"/>
    </source>
</evidence>
<dbReference type="EMBL" id="QKNV01000020">
    <property type="protein sequence ID" value="PZA22765.1"/>
    <property type="molecule type" value="Genomic_DNA"/>
</dbReference>
<evidence type="ECO:0000313" key="5">
    <source>
        <dbReference type="Proteomes" id="UP000247602"/>
    </source>
</evidence>
<feature type="region of interest" description="Disordered" evidence="1">
    <location>
        <begin position="1"/>
        <end position="46"/>
    </location>
</feature>
<evidence type="ECO:0000256" key="2">
    <source>
        <dbReference type="SAM" id="Phobius"/>
    </source>
</evidence>
<evidence type="ECO:0000313" key="4">
    <source>
        <dbReference type="EMBL" id="PZA22765.1"/>
    </source>
</evidence>
<evidence type="ECO:0000313" key="3">
    <source>
        <dbReference type="EMBL" id="MBB3676304.1"/>
    </source>
</evidence>
<dbReference type="EMBL" id="JACIBU010000001">
    <property type="protein sequence ID" value="MBB3676304.1"/>
    <property type="molecule type" value="Genomic_DNA"/>
</dbReference>
<accession>A0A323VDQ9</accession>
<comment type="caution">
    <text evidence="4">The sequence shown here is derived from an EMBL/GenBank/DDBJ whole genome shotgun (WGS) entry which is preliminary data.</text>
</comment>
<feature type="transmembrane region" description="Helical" evidence="2">
    <location>
        <begin position="54"/>
        <end position="78"/>
    </location>
</feature>
<protein>
    <submittedName>
        <fullName evidence="4">Uncharacterized protein</fullName>
    </submittedName>
</protein>
<keyword evidence="2" id="KW-0472">Membrane</keyword>
<keyword evidence="2" id="KW-1133">Transmembrane helix</keyword>
<dbReference type="Proteomes" id="UP000580718">
    <property type="component" value="Unassembled WGS sequence"/>
</dbReference>
<proteinExistence type="predicted"/>
<feature type="compositionally biased region" description="Basic and acidic residues" evidence="1">
    <location>
        <begin position="1"/>
        <end position="12"/>
    </location>
</feature>